<dbReference type="AlphaFoldDB" id="A0A517R6Y6"/>
<dbReference type="PANTHER" id="PTHR45953:SF1">
    <property type="entry name" value="IDURONATE 2-SULFATASE"/>
    <property type="match status" value="1"/>
</dbReference>
<organism evidence="5 6">
    <name type="scientific">Stratiformator vulcanicus</name>
    <dbReference type="NCBI Taxonomy" id="2527980"/>
    <lineage>
        <taxon>Bacteria</taxon>
        <taxon>Pseudomonadati</taxon>
        <taxon>Planctomycetota</taxon>
        <taxon>Planctomycetia</taxon>
        <taxon>Planctomycetales</taxon>
        <taxon>Planctomycetaceae</taxon>
        <taxon>Stratiformator</taxon>
    </lineage>
</organism>
<feature type="signal peptide" evidence="3">
    <location>
        <begin position="1"/>
        <end position="19"/>
    </location>
</feature>
<feature type="chain" id="PRO_5022012597" evidence="3">
    <location>
        <begin position="20"/>
        <end position="464"/>
    </location>
</feature>
<accession>A0A517R6Y6</accession>
<evidence type="ECO:0000313" key="5">
    <source>
        <dbReference type="EMBL" id="QDT39640.1"/>
    </source>
</evidence>
<evidence type="ECO:0000313" key="6">
    <source>
        <dbReference type="Proteomes" id="UP000317318"/>
    </source>
</evidence>
<dbReference type="PANTHER" id="PTHR45953">
    <property type="entry name" value="IDURONATE 2-SULFATASE"/>
    <property type="match status" value="1"/>
</dbReference>
<dbReference type="OrthoDB" id="237120at2"/>
<protein>
    <submittedName>
        <fullName evidence="5">Arylsulfatase</fullName>
        <ecNumber evidence="5">3.1.6.1</ecNumber>
    </submittedName>
</protein>
<dbReference type="InterPro" id="IPR017850">
    <property type="entry name" value="Alkaline_phosphatase_core_sf"/>
</dbReference>
<evidence type="ECO:0000256" key="1">
    <source>
        <dbReference type="ARBA" id="ARBA00022723"/>
    </source>
</evidence>
<dbReference type="Proteomes" id="UP000317318">
    <property type="component" value="Chromosome"/>
</dbReference>
<evidence type="ECO:0000259" key="4">
    <source>
        <dbReference type="Pfam" id="PF00884"/>
    </source>
</evidence>
<reference evidence="5 6" key="1">
    <citation type="submission" date="2019-02" db="EMBL/GenBank/DDBJ databases">
        <title>Deep-cultivation of Planctomycetes and their phenomic and genomic characterization uncovers novel biology.</title>
        <authorList>
            <person name="Wiegand S."/>
            <person name="Jogler M."/>
            <person name="Boedeker C."/>
            <person name="Pinto D."/>
            <person name="Vollmers J."/>
            <person name="Rivas-Marin E."/>
            <person name="Kohn T."/>
            <person name="Peeters S.H."/>
            <person name="Heuer A."/>
            <person name="Rast P."/>
            <person name="Oberbeckmann S."/>
            <person name="Bunk B."/>
            <person name="Jeske O."/>
            <person name="Meyerdierks A."/>
            <person name="Storesund J.E."/>
            <person name="Kallscheuer N."/>
            <person name="Luecker S."/>
            <person name="Lage O.M."/>
            <person name="Pohl T."/>
            <person name="Merkel B.J."/>
            <person name="Hornburger P."/>
            <person name="Mueller R.-W."/>
            <person name="Bruemmer F."/>
            <person name="Labrenz M."/>
            <person name="Spormann A.M."/>
            <person name="Op den Camp H."/>
            <person name="Overmann J."/>
            <person name="Amann R."/>
            <person name="Jetten M.S.M."/>
            <person name="Mascher T."/>
            <person name="Medema M.H."/>
            <person name="Devos D.P."/>
            <person name="Kaster A.-K."/>
            <person name="Ovreas L."/>
            <person name="Rohde M."/>
            <person name="Galperin M.Y."/>
            <person name="Jogler C."/>
        </authorList>
    </citation>
    <scope>NUCLEOTIDE SEQUENCE [LARGE SCALE GENOMIC DNA]</scope>
    <source>
        <strain evidence="5 6">Pan189</strain>
    </source>
</reference>
<dbReference type="Gene3D" id="3.40.720.10">
    <property type="entry name" value="Alkaline Phosphatase, subunit A"/>
    <property type="match status" value="1"/>
</dbReference>
<sequence precursor="true">MRVLLSFAVLCGIAVFADAEDQSRPNFLFLLSDDHRGDVLGCAGHPIIKTPNIDRLAAEGVRFENAYVTTSICAASRASILTGLVERTHQFTFGTPPLHWSYCAISYPRLLHGAGYYTGFVGKIGIHYDASMQSKMFDFYRPMGRNPYWKVRPDGTRRHLTDLTADIAIKFLKKQSADQPFCLSVSFNAAHAEDSDKKDHYPWPPSSNDLYTDVTFPEPELSDPEIFEAHPEFLKESMNRDRYFWRWDTPEKFQKNMRGYFRMLSGMDHAIGRMLDELETLGMDDNTVVIFLGDNGYYMGSRGFAGKWSHYEQSLSVPLVIRDARQPDDAKGKVASQIALNIDIAPTIVDLAGLPIPERYQGMSLAPIIKNADLSEWRHEFFCEHLMDNKRIPKWAGVRDGRYKYARYFEQDPPYEFLHDLKDDPDELVNLAGDPATDDILMRMRTKTDNLRSQFKSDRTKGSQ</sequence>
<name>A0A517R6Y6_9PLAN</name>
<keyword evidence="2 5" id="KW-0378">Hydrolase</keyword>
<evidence type="ECO:0000256" key="3">
    <source>
        <dbReference type="SAM" id="SignalP"/>
    </source>
</evidence>
<keyword evidence="6" id="KW-1185">Reference proteome</keyword>
<dbReference type="GO" id="GO:0004065">
    <property type="term" value="F:arylsulfatase activity"/>
    <property type="evidence" value="ECO:0007669"/>
    <property type="project" value="UniProtKB-EC"/>
</dbReference>
<gene>
    <name evidence="5" type="ORF">Pan189_40490</name>
</gene>
<dbReference type="EC" id="3.1.6.1" evidence="5"/>
<dbReference type="Pfam" id="PF00884">
    <property type="entry name" value="Sulfatase"/>
    <property type="match status" value="1"/>
</dbReference>
<keyword evidence="1" id="KW-0479">Metal-binding</keyword>
<dbReference type="InterPro" id="IPR000917">
    <property type="entry name" value="Sulfatase_N"/>
</dbReference>
<dbReference type="CDD" id="cd16031">
    <property type="entry name" value="G6S_like"/>
    <property type="match status" value="1"/>
</dbReference>
<feature type="domain" description="Sulfatase N-terminal" evidence="4">
    <location>
        <begin position="25"/>
        <end position="353"/>
    </location>
</feature>
<dbReference type="KEGG" id="svp:Pan189_40490"/>
<keyword evidence="3" id="KW-0732">Signal</keyword>
<evidence type="ECO:0000256" key="2">
    <source>
        <dbReference type="ARBA" id="ARBA00022801"/>
    </source>
</evidence>
<dbReference type="GO" id="GO:0005737">
    <property type="term" value="C:cytoplasm"/>
    <property type="evidence" value="ECO:0007669"/>
    <property type="project" value="TreeGrafter"/>
</dbReference>
<proteinExistence type="predicted"/>
<dbReference type="SUPFAM" id="SSF53649">
    <property type="entry name" value="Alkaline phosphatase-like"/>
    <property type="match status" value="1"/>
</dbReference>
<dbReference type="EMBL" id="CP036268">
    <property type="protein sequence ID" value="QDT39640.1"/>
    <property type="molecule type" value="Genomic_DNA"/>
</dbReference>
<dbReference type="RefSeq" id="WP_145365765.1">
    <property type="nucleotide sequence ID" value="NZ_CP036268.1"/>
</dbReference>
<dbReference type="GO" id="GO:0046872">
    <property type="term" value="F:metal ion binding"/>
    <property type="evidence" value="ECO:0007669"/>
    <property type="project" value="UniProtKB-KW"/>
</dbReference>